<dbReference type="InterPro" id="IPR001204">
    <property type="entry name" value="Phos_transporter"/>
</dbReference>
<dbReference type="OrthoDB" id="9779554at2"/>
<comment type="subcellular location">
    <subcellularLocation>
        <location evidence="1 6">Membrane</location>
        <topology evidence="1 6">Multi-pass membrane protein</topology>
    </subcellularLocation>
</comment>
<dbReference type="PANTHER" id="PTHR11101">
    <property type="entry name" value="PHOSPHATE TRANSPORTER"/>
    <property type="match status" value="1"/>
</dbReference>
<keyword evidence="3 6" id="KW-0812">Transmembrane</keyword>
<keyword evidence="4 6" id="KW-1133">Transmembrane helix</keyword>
<dbReference type="PANTHER" id="PTHR11101:SF54">
    <property type="entry name" value="LOW-AFFINITY INORGANIC PHOSPHATE TRANSPORTER-RELATED"/>
    <property type="match status" value="1"/>
</dbReference>
<reference evidence="8 9" key="1">
    <citation type="journal article" date="2019" name="Emerg. Microbes Infect.">
        <title>Comprehensive subspecies identification of 175 nontuberculous mycobacteria species based on 7547 genomic profiles.</title>
        <authorList>
            <person name="Matsumoto Y."/>
            <person name="Kinjo T."/>
            <person name="Motooka D."/>
            <person name="Nabeya D."/>
            <person name="Jung N."/>
            <person name="Uechi K."/>
            <person name="Horii T."/>
            <person name="Iida T."/>
            <person name="Fujita J."/>
            <person name="Nakamura S."/>
        </authorList>
    </citation>
    <scope>NUCLEOTIDE SEQUENCE [LARGE SCALE GENOMIC DNA]</scope>
    <source>
        <strain evidence="8 9">JCM 16017</strain>
    </source>
</reference>
<evidence type="ECO:0000256" key="3">
    <source>
        <dbReference type="ARBA" id="ARBA00022692"/>
    </source>
</evidence>
<proteinExistence type="inferred from homology"/>
<feature type="transmembrane region" description="Helical" evidence="6">
    <location>
        <begin position="335"/>
        <end position="354"/>
    </location>
</feature>
<dbReference type="GO" id="GO:0016020">
    <property type="term" value="C:membrane"/>
    <property type="evidence" value="ECO:0007669"/>
    <property type="project" value="UniProtKB-SubCell"/>
</dbReference>
<feature type="region of interest" description="Disordered" evidence="7">
    <location>
        <begin position="408"/>
        <end position="432"/>
    </location>
</feature>
<dbReference type="EMBL" id="BLKV01000002">
    <property type="protein sequence ID" value="GFG72122.1"/>
    <property type="molecule type" value="Genomic_DNA"/>
</dbReference>
<comment type="caution">
    <text evidence="8">The sequence shown here is derived from an EMBL/GenBank/DDBJ whole genome shotgun (WGS) entry which is preliminary data.</text>
</comment>
<evidence type="ECO:0000313" key="8">
    <source>
        <dbReference type="EMBL" id="GFG72122.1"/>
    </source>
</evidence>
<feature type="transmembrane region" description="Helical" evidence="6">
    <location>
        <begin position="135"/>
        <end position="158"/>
    </location>
</feature>
<dbReference type="GO" id="GO:0005315">
    <property type="term" value="F:phosphate transmembrane transporter activity"/>
    <property type="evidence" value="ECO:0007669"/>
    <property type="project" value="InterPro"/>
</dbReference>
<evidence type="ECO:0000256" key="5">
    <source>
        <dbReference type="ARBA" id="ARBA00023136"/>
    </source>
</evidence>
<feature type="transmembrane region" description="Helical" evidence="6">
    <location>
        <begin position="107"/>
        <end position="129"/>
    </location>
</feature>
<keyword evidence="2 6" id="KW-0813">Transport</keyword>
<feature type="transmembrane region" description="Helical" evidence="6">
    <location>
        <begin position="310"/>
        <end position="329"/>
    </location>
</feature>
<evidence type="ECO:0000256" key="1">
    <source>
        <dbReference type="ARBA" id="ARBA00004141"/>
    </source>
</evidence>
<dbReference type="Proteomes" id="UP000465263">
    <property type="component" value="Unassembled WGS sequence"/>
</dbReference>
<feature type="transmembrane region" description="Helical" evidence="6">
    <location>
        <begin position="74"/>
        <end position="95"/>
    </location>
</feature>
<evidence type="ECO:0000256" key="6">
    <source>
        <dbReference type="RuleBase" id="RU363058"/>
    </source>
</evidence>
<protein>
    <recommendedName>
        <fullName evidence="6">Phosphate transporter</fullName>
    </recommendedName>
</protein>
<evidence type="ECO:0000313" key="9">
    <source>
        <dbReference type="Proteomes" id="UP000465263"/>
    </source>
</evidence>
<sequence length="432" mass="44102">MSLDLFLLIIVVITALGFDFTNGFHDTGNAMATSIASGALKPKAAVTMSACLNLIGAFLSTAVAATIAKGLVDAHLVTLELVFAGLVGGIVWNLLTWLLGIPSSSSHALIGGIVGAMIAAVGTHGVIWSGVVSKVLVPAVVATVIATLIASVGTWLVYRITRNVDETKSEKVFQRGQIGSAALVSLAHGTNDAQKTMGVIFLALMSYGAVSTSATLPPLWVIVSCALAMAAGTYTGGWRIIRTLGKGLVEIKPPQGMAAESAAASVILLSSHFGYSLSTTQVATGSVLGSGVGKPGAEVRWSVAGRMVSAWLVTLPMAGGVGAGAYGIVHGIGGYLGIAVGVTLLITAVLAIWLRSRRARVDHRNVNAEWEGSLTGGLSAPAAPIPAVQLPDPADGPLVEQALRSAFETGPEAPQLTIVPTGEASTRETVRS</sequence>
<dbReference type="RefSeq" id="WP_085084842.1">
    <property type="nucleotide sequence ID" value="NZ_BLKV01000002.1"/>
</dbReference>
<gene>
    <name evidence="8" type="primary">pit</name>
    <name evidence="8" type="ORF">MSEN_38420</name>
</gene>
<feature type="transmembrane region" description="Helical" evidence="6">
    <location>
        <begin position="220"/>
        <end position="241"/>
    </location>
</feature>
<organism evidence="8 9">
    <name type="scientific">Mycolicibacter senuensis</name>
    <dbReference type="NCBI Taxonomy" id="386913"/>
    <lineage>
        <taxon>Bacteria</taxon>
        <taxon>Bacillati</taxon>
        <taxon>Actinomycetota</taxon>
        <taxon>Actinomycetes</taxon>
        <taxon>Mycobacteriales</taxon>
        <taxon>Mycobacteriaceae</taxon>
        <taxon>Mycolicibacter</taxon>
    </lineage>
</organism>
<evidence type="ECO:0000256" key="7">
    <source>
        <dbReference type="SAM" id="MobiDB-lite"/>
    </source>
</evidence>
<feature type="transmembrane region" description="Helical" evidence="6">
    <location>
        <begin position="196"/>
        <end position="214"/>
    </location>
</feature>
<evidence type="ECO:0000256" key="4">
    <source>
        <dbReference type="ARBA" id="ARBA00022989"/>
    </source>
</evidence>
<keyword evidence="6" id="KW-0592">Phosphate transport</keyword>
<feature type="transmembrane region" description="Helical" evidence="6">
    <location>
        <begin position="6"/>
        <end position="24"/>
    </location>
</feature>
<accession>A0A7I9XQ55</accession>
<dbReference type="AlphaFoldDB" id="A0A7I9XQ55"/>
<dbReference type="Pfam" id="PF01384">
    <property type="entry name" value="PHO4"/>
    <property type="match status" value="1"/>
</dbReference>
<comment type="similarity">
    <text evidence="6">Belongs to the inorganic phosphate transporter (PiT) (TC 2.A.20) family.</text>
</comment>
<dbReference type="GO" id="GO:0035435">
    <property type="term" value="P:phosphate ion transmembrane transport"/>
    <property type="evidence" value="ECO:0007669"/>
    <property type="project" value="TreeGrafter"/>
</dbReference>
<keyword evidence="5 6" id="KW-0472">Membrane</keyword>
<keyword evidence="9" id="KW-1185">Reference proteome</keyword>
<feature type="transmembrane region" description="Helical" evidence="6">
    <location>
        <begin position="45"/>
        <end position="68"/>
    </location>
</feature>
<evidence type="ECO:0000256" key="2">
    <source>
        <dbReference type="ARBA" id="ARBA00022448"/>
    </source>
</evidence>
<name>A0A7I9XQ55_9MYCO</name>